<dbReference type="SUPFAM" id="SSF53901">
    <property type="entry name" value="Thiolase-like"/>
    <property type="match status" value="2"/>
</dbReference>
<protein>
    <submittedName>
        <fullName evidence="6">Polyketide beta-ketoacyl:ACP synthase</fullName>
    </submittedName>
</protein>
<comment type="caution">
    <text evidence="6">The sequence shown here is derived from an EMBL/GenBank/DDBJ whole genome shotgun (WGS) entry which is preliminary data.</text>
</comment>
<accession>A0A829YJ98</accession>
<dbReference type="GO" id="GO:0006633">
    <property type="term" value="P:fatty acid biosynthetic process"/>
    <property type="evidence" value="ECO:0007669"/>
    <property type="project" value="TreeGrafter"/>
</dbReference>
<dbReference type="Pfam" id="PF02801">
    <property type="entry name" value="Ketoacyl-synt_C"/>
    <property type="match status" value="1"/>
</dbReference>
<keyword evidence="3 4" id="KW-0808">Transferase</keyword>
<reference evidence="7" key="1">
    <citation type="submission" date="2020-01" db="EMBL/GenBank/DDBJ databases">
        <title>'Steroidobacter agaridevorans' sp. nov., agar-degrading bacteria isolated from rhizosphere soils.</title>
        <authorList>
            <person name="Ikenaga M."/>
            <person name="Kataoka M."/>
            <person name="Murouchi A."/>
            <person name="Katsuragi S."/>
            <person name="Sakai M."/>
        </authorList>
    </citation>
    <scope>NUCLEOTIDE SEQUENCE [LARGE SCALE GENOMIC DNA]</scope>
    <source>
        <strain evidence="7">YU21-B</strain>
    </source>
</reference>
<evidence type="ECO:0000313" key="6">
    <source>
        <dbReference type="EMBL" id="GFE82918.1"/>
    </source>
</evidence>
<dbReference type="Pfam" id="PF00109">
    <property type="entry name" value="ketoacyl-synt"/>
    <property type="match status" value="1"/>
</dbReference>
<dbReference type="RefSeq" id="WP_161814549.1">
    <property type="nucleotide sequence ID" value="NZ_BLJN01000005.1"/>
</dbReference>
<dbReference type="InterPro" id="IPR014030">
    <property type="entry name" value="Ketoacyl_synth_N"/>
</dbReference>
<dbReference type="InterPro" id="IPR020841">
    <property type="entry name" value="PKS_Beta-ketoAc_synthase_dom"/>
</dbReference>
<dbReference type="GO" id="GO:0004315">
    <property type="term" value="F:3-oxoacyl-[acyl-carrier-protein] synthase activity"/>
    <property type="evidence" value="ECO:0007669"/>
    <property type="project" value="TreeGrafter"/>
</dbReference>
<dbReference type="SMART" id="SM00825">
    <property type="entry name" value="PKS_KS"/>
    <property type="match status" value="1"/>
</dbReference>
<evidence type="ECO:0000256" key="2">
    <source>
        <dbReference type="ARBA" id="ARBA00008467"/>
    </source>
</evidence>
<dbReference type="InterPro" id="IPR016039">
    <property type="entry name" value="Thiolase-like"/>
</dbReference>
<dbReference type="PROSITE" id="PS52004">
    <property type="entry name" value="KS3_2"/>
    <property type="match status" value="1"/>
</dbReference>
<organism evidence="6 7">
    <name type="scientific">Steroidobacter agaridevorans</name>
    <dbReference type="NCBI Taxonomy" id="2695856"/>
    <lineage>
        <taxon>Bacteria</taxon>
        <taxon>Pseudomonadati</taxon>
        <taxon>Pseudomonadota</taxon>
        <taxon>Gammaproteobacteria</taxon>
        <taxon>Steroidobacterales</taxon>
        <taxon>Steroidobacteraceae</taxon>
        <taxon>Steroidobacter</taxon>
    </lineage>
</organism>
<dbReference type="PANTHER" id="PTHR11712:SF336">
    <property type="entry name" value="3-OXOACYL-[ACYL-CARRIER-PROTEIN] SYNTHASE, MITOCHONDRIAL"/>
    <property type="match status" value="1"/>
</dbReference>
<evidence type="ECO:0000313" key="7">
    <source>
        <dbReference type="Proteomes" id="UP000445000"/>
    </source>
</evidence>
<feature type="domain" description="Ketosynthase family 3 (KS3)" evidence="5">
    <location>
        <begin position="6"/>
        <end position="414"/>
    </location>
</feature>
<dbReference type="CDD" id="cd00834">
    <property type="entry name" value="KAS_I_II"/>
    <property type="match status" value="1"/>
</dbReference>
<name>A0A829YJ98_9GAMM</name>
<evidence type="ECO:0000256" key="4">
    <source>
        <dbReference type="RuleBase" id="RU003694"/>
    </source>
</evidence>
<gene>
    <name evidence="6" type="ORF">GCM10011487_49180</name>
</gene>
<dbReference type="NCBIfam" id="NF005490">
    <property type="entry name" value="PRK07103.1"/>
    <property type="match status" value="1"/>
</dbReference>
<comment type="similarity">
    <text evidence="2 4">Belongs to the thiolase-like superfamily. Beta-ketoacyl-ACP synthases family.</text>
</comment>
<proteinExistence type="inferred from homology"/>
<dbReference type="InterPro" id="IPR000794">
    <property type="entry name" value="Beta-ketoacyl_synthase"/>
</dbReference>
<dbReference type="InterPro" id="IPR014031">
    <property type="entry name" value="Ketoacyl_synth_C"/>
</dbReference>
<dbReference type="GO" id="GO:0005829">
    <property type="term" value="C:cytosol"/>
    <property type="evidence" value="ECO:0007669"/>
    <property type="project" value="TreeGrafter"/>
</dbReference>
<dbReference type="AlphaFoldDB" id="A0A829YJ98"/>
<keyword evidence="7" id="KW-1185">Reference proteome</keyword>
<dbReference type="EMBL" id="BLJN01000005">
    <property type="protein sequence ID" value="GFE82918.1"/>
    <property type="molecule type" value="Genomic_DNA"/>
</dbReference>
<dbReference type="PANTHER" id="PTHR11712">
    <property type="entry name" value="POLYKETIDE SYNTHASE-RELATED"/>
    <property type="match status" value="1"/>
</dbReference>
<comment type="pathway">
    <text evidence="1">Lipid metabolism; fatty acid biosynthesis.</text>
</comment>
<evidence type="ECO:0000259" key="5">
    <source>
        <dbReference type="PROSITE" id="PS52004"/>
    </source>
</evidence>
<dbReference type="Gene3D" id="3.40.47.10">
    <property type="match status" value="2"/>
</dbReference>
<evidence type="ECO:0000256" key="3">
    <source>
        <dbReference type="ARBA" id="ARBA00022679"/>
    </source>
</evidence>
<evidence type="ECO:0000256" key="1">
    <source>
        <dbReference type="ARBA" id="ARBA00005194"/>
    </source>
</evidence>
<sequence>MQSSDSSAVLVTGVGITSAIGHGAADFTAALLEGESNFAVMKRPGRQCSTGDEPPTTQFIGAEIPSFSPPDGLPASILRTASLSGQVALATLHEAWHDAKLADVDPVRIGLVVGGSNVQQRELTRAHESYRERPQFLRPTYGLSFMDSDISGMCSEVFGIRGFAYTLGGASASGQLAAIQAVQAVASGQVDVCIAVGALMDLSHWECQGLRSLGAMGSDEFADQPQLACRPFDRRTDGFIFGESCGVVVVERAGAATRAGVKPYARVAGWGVRMDANRNPNPSFDGEVGVIRQALQKAGFDAQSIDYVNPHGTGSRLGDATELKTIEEVGLKHAYINTTKSIIGHGLSAAGASELVATLLQMRAGKLHPCGNLDQPIDEACNWVRDRCVDHDIQRAVKISLGFSGINCAMCLERS</sequence>
<dbReference type="Proteomes" id="UP000445000">
    <property type="component" value="Unassembled WGS sequence"/>
</dbReference>